<name>A0A8S1HTI1_9PELO</name>
<dbReference type="InterPro" id="IPR013548">
    <property type="entry name" value="Plexin_cytoplasmic_RasGAP_dom"/>
</dbReference>
<dbReference type="Gene3D" id="3.10.20.90">
    <property type="entry name" value="Phosphatidylinositol 3-kinase Catalytic Subunit, Chain A, domain 1"/>
    <property type="match status" value="1"/>
</dbReference>
<dbReference type="InterPro" id="IPR031148">
    <property type="entry name" value="Plexin"/>
</dbReference>
<feature type="domain" description="Plexin cytoplasmic RhoGTPase-binding" evidence="3">
    <location>
        <begin position="315"/>
        <end position="365"/>
    </location>
</feature>
<proteinExistence type="predicted"/>
<dbReference type="GO" id="GO:0005886">
    <property type="term" value="C:plasma membrane"/>
    <property type="evidence" value="ECO:0007669"/>
    <property type="project" value="TreeGrafter"/>
</dbReference>
<dbReference type="PANTHER" id="PTHR22625:SF44">
    <property type="entry name" value="PLEXIN-B"/>
    <property type="match status" value="1"/>
</dbReference>
<dbReference type="EMBL" id="CAJGYM010000130">
    <property type="protein sequence ID" value="CAD6198578.1"/>
    <property type="molecule type" value="Genomic_DNA"/>
</dbReference>
<feature type="signal peptide" evidence="1">
    <location>
        <begin position="1"/>
        <end position="22"/>
    </location>
</feature>
<dbReference type="AlphaFoldDB" id="A0A8S1HTI1"/>
<evidence type="ECO:0000256" key="1">
    <source>
        <dbReference type="SAM" id="SignalP"/>
    </source>
</evidence>
<accession>A0A8S1HTI1</accession>
<dbReference type="GO" id="GO:0030334">
    <property type="term" value="P:regulation of cell migration"/>
    <property type="evidence" value="ECO:0007669"/>
    <property type="project" value="TreeGrafter"/>
</dbReference>
<dbReference type="InterPro" id="IPR046800">
    <property type="entry name" value="Plexin_RBD"/>
</dbReference>
<gene>
    <name evidence="4" type="ORF">CAUJ_LOCUS14484</name>
</gene>
<dbReference type="Pfam" id="PF20170">
    <property type="entry name" value="Plexin_RBD"/>
    <property type="match status" value="1"/>
</dbReference>
<dbReference type="GO" id="GO:0017154">
    <property type="term" value="F:semaphorin receptor activity"/>
    <property type="evidence" value="ECO:0007669"/>
    <property type="project" value="InterPro"/>
</dbReference>
<feature type="domain" description="Plexin cytoplasmic RasGAP" evidence="2">
    <location>
        <begin position="371"/>
        <end position="471"/>
    </location>
</feature>
<sequence length="506" mass="55329">MNNDRQRIEIALRLTLVELALGSISAVTAPPALSAAPPSFARRHLAAAAPYVRSSIPCPPCVFLSDVVFLARKHPAKNQLLLYPRSFLAAATCHTCSNAAMRLFVLTNFVALALCQAIIYHSPALIDDVIVSGDTVVIGAVNSLNTLSKKDLQQLYNVTTGPVRDSQLCSADGKSCLRDVKPTLTDVRTKVLIRLPDGILHCASVRQVTRIGRLGALLGITLSPICPETDGAPKPDQISVNQTALITSNSTSSLICTTPAGLKIGKSARVVVRTDKSTVTLETPFEYRPDPVVTGIYPHSTFRSGGRTVSIQTIRVSPLEGGEMASVDIHACDAVCQIKQKAIDVIYRHVPHSQRPSITQFDLHSLADSGQSSWSSLDRFSPVYSPSQYYHLTNPLRTLTIDKRKKIDDSIPKSIPEVYLTRLLTSKGTVQTYVEDFLESVLYMEDASFPPILKYFFDLLDREAATNGILSTDSEALAQRLPQRLSQVLNVCLEPEHIYSTISDYQ</sequence>
<dbReference type="GO" id="GO:0008360">
    <property type="term" value="P:regulation of cell shape"/>
    <property type="evidence" value="ECO:0007669"/>
    <property type="project" value="TreeGrafter"/>
</dbReference>
<dbReference type="GO" id="GO:0002116">
    <property type="term" value="C:semaphorin receptor complex"/>
    <property type="evidence" value="ECO:0007669"/>
    <property type="project" value="TreeGrafter"/>
</dbReference>
<dbReference type="OrthoDB" id="125363at2759"/>
<dbReference type="Proteomes" id="UP000835052">
    <property type="component" value="Unassembled WGS sequence"/>
</dbReference>
<dbReference type="InterPro" id="IPR015943">
    <property type="entry name" value="WD40/YVTN_repeat-like_dom_sf"/>
</dbReference>
<reference evidence="4" key="1">
    <citation type="submission" date="2020-10" db="EMBL/GenBank/DDBJ databases">
        <authorList>
            <person name="Kikuchi T."/>
        </authorList>
    </citation>
    <scope>NUCLEOTIDE SEQUENCE</scope>
    <source>
        <strain evidence="4">NKZ352</strain>
    </source>
</reference>
<protein>
    <submittedName>
        <fullName evidence="4">Uncharacterized protein</fullName>
    </submittedName>
</protein>
<dbReference type="InterPro" id="IPR008936">
    <property type="entry name" value="Rho_GTPase_activation_prot"/>
</dbReference>
<dbReference type="Gene3D" id="2.130.10.10">
    <property type="entry name" value="YVTN repeat-like/Quinoprotein amine dehydrogenase"/>
    <property type="match status" value="1"/>
</dbReference>
<dbReference type="InterPro" id="IPR036352">
    <property type="entry name" value="Semap_dom_sf"/>
</dbReference>
<dbReference type="SUPFAM" id="SSF101912">
    <property type="entry name" value="Sema domain"/>
    <property type="match status" value="1"/>
</dbReference>
<evidence type="ECO:0000259" key="3">
    <source>
        <dbReference type="Pfam" id="PF20170"/>
    </source>
</evidence>
<dbReference type="GO" id="GO:0097374">
    <property type="term" value="P:sensory neuron axon guidance"/>
    <property type="evidence" value="ECO:0007669"/>
    <property type="project" value="TreeGrafter"/>
</dbReference>
<evidence type="ECO:0000259" key="2">
    <source>
        <dbReference type="Pfam" id="PF08337"/>
    </source>
</evidence>
<evidence type="ECO:0000313" key="4">
    <source>
        <dbReference type="EMBL" id="CAD6198578.1"/>
    </source>
</evidence>
<evidence type="ECO:0000313" key="5">
    <source>
        <dbReference type="Proteomes" id="UP000835052"/>
    </source>
</evidence>
<dbReference type="GO" id="GO:0008045">
    <property type="term" value="P:motor neuron axon guidance"/>
    <property type="evidence" value="ECO:0007669"/>
    <property type="project" value="TreeGrafter"/>
</dbReference>
<feature type="chain" id="PRO_5035935477" evidence="1">
    <location>
        <begin position="23"/>
        <end position="506"/>
    </location>
</feature>
<dbReference type="GO" id="GO:0007162">
    <property type="term" value="P:negative regulation of cell adhesion"/>
    <property type="evidence" value="ECO:0007669"/>
    <property type="project" value="TreeGrafter"/>
</dbReference>
<keyword evidence="5" id="KW-1185">Reference proteome</keyword>
<dbReference type="Pfam" id="PF08337">
    <property type="entry name" value="Plexin_cytopl"/>
    <property type="match status" value="1"/>
</dbReference>
<organism evidence="4 5">
    <name type="scientific">Caenorhabditis auriculariae</name>
    <dbReference type="NCBI Taxonomy" id="2777116"/>
    <lineage>
        <taxon>Eukaryota</taxon>
        <taxon>Metazoa</taxon>
        <taxon>Ecdysozoa</taxon>
        <taxon>Nematoda</taxon>
        <taxon>Chromadorea</taxon>
        <taxon>Rhabditida</taxon>
        <taxon>Rhabditina</taxon>
        <taxon>Rhabditomorpha</taxon>
        <taxon>Rhabditoidea</taxon>
        <taxon>Rhabditidae</taxon>
        <taxon>Peloderinae</taxon>
        <taxon>Caenorhabditis</taxon>
    </lineage>
</organism>
<dbReference type="GO" id="GO:0050772">
    <property type="term" value="P:positive regulation of axonogenesis"/>
    <property type="evidence" value="ECO:0007669"/>
    <property type="project" value="TreeGrafter"/>
</dbReference>
<dbReference type="PANTHER" id="PTHR22625">
    <property type="entry name" value="PLEXIN"/>
    <property type="match status" value="1"/>
</dbReference>
<keyword evidence="1" id="KW-0732">Signal</keyword>
<dbReference type="Gene3D" id="1.10.506.10">
    <property type="entry name" value="GTPase Activation - p120gap, domain 1"/>
    <property type="match status" value="1"/>
</dbReference>
<comment type="caution">
    <text evidence="4">The sequence shown here is derived from an EMBL/GenBank/DDBJ whole genome shotgun (WGS) entry which is preliminary data.</text>
</comment>